<protein>
    <recommendedName>
        <fullName evidence="2">Phage tail tape measure protein domain-containing protein</fullName>
    </recommendedName>
</protein>
<evidence type="ECO:0000313" key="4">
    <source>
        <dbReference type="Proteomes" id="UP000603227"/>
    </source>
</evidence>
<keyword evidence="1" id="KW-0472">Membrane</keyword>
<reference evidence="3" key="1">
    <citation type="journal article" date="2014" name="Int. J. Syst. Evol. Microbiol.">
        <title>Complete genome sequence of Corynebacterium casei LMG S-19264T (=DSM 44701T), isolated from a smear-ripened cheese.</title>
        <authorList>
            <consortium name="US DOE Joint Genome Institute (JGI-PGF)"/>
            <person name="Walter F."/>
            <person name="Albersmeier A."/>
            <person name="Kalinowski J."/>
            <person name="Ruckert C."/>
        </authorList>
    </citation>
    <scope>NUCLEOTIDE SEQUENCE</scope>
    <source>
        <strain evidence="3">CGMCC 4.7403</strain>
    </source>
</reference>
<dbReference type="AlphaFoldDB" id="A0A919GGG6"/>
<evidence type="ECO:0000259" key="2">
    <source>
        <dbReference type="Pfam" id="PF10145"/>
    </source>
</evidence>
<dbReference type="Pfam" id="PF10145">
    <property type="entry name" value="PhageMin_Tail"/>
    <property type="match status" value="1"/>
</dbReference>
<dbReference type="InterPro" id="IPR010090">
    <property type="entry name" value="Phage_tape_meas"/>
</dbReference>
<reference evidence="3" key="2">
    <citation type="submission" date="2020-09" db="EMBL/GenBank/DDBJ databases">
        <authorList>
            <person name="Sun Q."/>
            <person name="Zhou Y."/>
        </authorList>
    </citation>
    <scope>NUCLEOTIDE SEQUENCE</scope>
    <source>
        <strain evidence="3">CGMCC 4.7403</strain>
    </source>
</reference>
<sequence>MAVLDELLVRLGVDMSDAEAQVDEGAQGIENRLNGLSVAGGVAAAGLGAAFVVGLGAAMDISSVTTQLENQLNLTDEEAARAGSVAGDVFAAGFGGSMDEVGEALSAVSSSMQEFGSVSDKEMEQLTKSALGLAKTFNFDVTEAAAGAGNLIKAGLAKDGTEAMDLLAAAAQKLPAAMREELPAVTKEYSEFFGQLGFTGPQMMGLLTEAAKNPTFEIDKMGDAIKEFTLLMADTGKVTDPLKELGLDVEHIQKLMNTGQGTKAFDEVNNALLKVEDQTKRTALQAALFGGPGEDVGNTLQAIAEAGGTAGTSLGDVAGAAKKVTDKMEASPAQQFDSIMRSVTMTLGEMLLPALKFVASLFAEHPGLVKVLVPIVLALAAALVIAAAAQWAMNAALLANPYTWIVIAIVALAAIIIANWDKIKEWTLKIWDAVWGFIKGAAAKIWDLFLTWTLVGLVIKHWDTIKSKTVAAWNAIVGWVKGIPGMLYNAFLNFTLIGLLIKHWDTIKRTTSDRVTGLVDLVRKLPQRLADAARGMWGFVTSGLKGAVNGAIGIVNDAIFFINDKLIANANRIPGVSIPWIPYIPFLADGGITTGPTLAMIGEGAEDEVVLPLSRLEGMLNTASAPSVHKVAPAEQRMVLELRGGSRAFREFFQESVRAEAGSDIEVYVRG</sequence>
<keyword evidence="4" id="KW-1185">Reference proteome</keyword>
<comment type="caution">
    <text evidence="3">The sequence shown here is derived from an EMBL/GenBank/DDBJ whole genome shotgun (WGS) entry which is preliminary data.</text>
</comment>
<organism evidence="3 4">
    <name type="scientific">Streptomyces capitiformicae</name>
    <dbReference type="NCBI Taxonomy" id="2014920"/>
    <lineage>
        <taxon>Bacteria</taxon>
        <taxon>Bacillati</taxon>
        <taxon>Actinomycetota</taxon>
        <taxon>Actinomycetes</taxon>
        <taxon>Kitasatosporales</taxon>
        <taxon>Streptomycetaceae</taxon>
        <taxon>Streptomyces</taxon>
    </lineage>
</organism>
<gene>
    <name evidence="3" type="ORF">GCM10017771_11580</name>
</gene>
<keyword evidence="1" id="KW-0812">Transmembrane</keyword>
<evidence type="ECO:0000256" key="1">
    <source>
        <dbReference type="SAM" id="Phobius"/>
    </source>
</evidence>
<dbReference type="RefSeq" id="WP_189781281.1">
    <property type="nucleotide sequence ID" value="NZ_BNAT01000003.1"/>
</dbReference>
<name>A0A919GGG6_9ACTN</name>
<dbReference type="EMBL" id="BNAT01000003">
    <property type="protein sequence ID" value="GHH83871.1"/>
    <property type="molecule type" value="Genomic_DNA"/>
</dbReference>
<evidence type="ECO:0000313" key="3">
    <source>
        <dbReference type="EMBL" id="GHH83871.1"/>
    </source>
</evidence>
<feature type="transmembrane region" description="Helical" evidence="1">
    <location>
        <begin position="371"/>
        <end position="389"/>
    </location>
</feature>
<accession>A0A919GGG6</accession>
<feature type="domain" description="Phage tail tape measure protein" evidence="2">
    <location>
        <begin position="93"/>
        <end position="290"/>
    </location>
</feature>
<keyword evidence="1" id="KW-1133">Transmembrane helix</keyword>
<feature type="transmembrane region" description="Helical" evidence="1">
    <location>
        <begin position="441"/>
        <end position="462"/>
    </location>
</feature>
<dbReference type="Proteomes" id="UP000603227">
    <property type="component" value="Unassembled WGS sequence"/>
</dbReference>
<proteinExistence type="predicted"/>
<feature type="transmembrane region" description="Helical" evidence="1">
    <location>
        <begin position="401"/>
        <end position="420"/>
    </location>
</feature>